<dbReference type="NCBIfam" id="TIGR02798">
    <property type="entry name" value="ligK_PcmE"/>
    <property type="match status" value="1"/>
</dbReference>
<feature type="binding site" evidence="10">
    <location>
        <begin position="101"/>
        <end position="104"/>
    </location>
    <ligand>
        <name>substrate</name>
    </ligand>
</feature>
<dbReference type="Pfam" id="PF03737">
    <property type="entry name" value="RraA-like"/>
    <property type="match status" value="1"/>
</dbReference>
<dbReference type="Gene3D" id="3.50.30.40">
    <property type="entry name" value="Ribonuclease E inhibitor RraA/RraA-like"/>
    <property type="match status" value="1"/>
</dbReference>
<evidence type="ECO:0000313" key="12">
    <source>
        <dbReference type="Proteomes" id="UP000249493"/>
    </source>
</evidence>
<dbReference type="NCBIfam" id="NF006731">
    <property type="entry name" value="PRK09262.1"/>
    <property type="match status" value="1"/>
</dbReference>
<organism evidence="11 12">
    <name type="scientific">Pseudomonas fluorescens</name>
    <dbReference type="NCBI Taxonomy" id="294"/>
    <lineage>
        <taxon>Bacteria</taxon>
        <taxon>Pseudomonadati</taxon>
        <taxon>Pseudomonadota</taxon>
        <taxon>Gammaproteobacteria</taxon>
        <taxon>Pseudomonadales</taxon>
        <taxon>Pseudomonadaceae</taxon>
        <taxon>Pseudomonas</taxon>
    </lineage>
</organism>
<evidence type="ECO:0000256" key="2">
    <source>
        <dbReference type="ARBA" id="ARBA00001946"/>
    </source>
</evidence>
<comment type="subunit">
    <text evidence="3">Homohexamer.</text>
</comment>
<keyword evidence="7" id="KW-0456">Lyase</keyword>
<evidence type="ECO:0000256" key="4">
    <source>
        <dbReference type="ARBA" id="ARBA00012213"/>
    </source>
</evidence>
<dbReference type="GO" id="GO:0047443">
    <property type="term" value="F:4-hydroxy-4-methyl-2-oxoglutarate aldolase activity"/>
    <property type="evidence" value="ECO:0007669"/>
    <property type="project" value="UniProtKB-EC"/>
</dbReference>
<comment type="caution">
    <text evidence="11">The sequence shown here is derived from an EMBL/GenBank/DDBJ whole genome shotgun (WGS) entry which is preliminary data.</text>
</comment>
<comment type="cofactor">
    <cofactor evidence="2 10">
        <name>Mg(2+)</name>
        <dbReference type="ChEBI" id="CHEBI:18420"/>
    </cofactor>
</comment>
<evidence type="ECO:0000256" key="6">
    <source>
        <dbReference type="ARBA" id="ARBA00022842"/>
    </source>
</evidence>
<dbReference type="RefSeq" id="WP_111288697.1">
    <property type="nucleotide sequence ID" value="NZ_QLIN01000019.1"/>
</dbReference>
<dbReference type="EMBL" id="QLIN01000019">
    <property type="protein sequence ID" value="RAI63117.1"/>
    <property type="molecule type" value="Genomic_DNA"/>
</dbReference>
<dbReference type="AlphaFoldDB" id="A0A327MJY7"/>
<dbReference type="GO" id="GO:0019336">
    <property type="term" value="P:phenol-containing compound catabolic process"/>
    <property type="evidence" value="ECO:0007669"/>
    <property type="project" value="UniProtKB-ARBA"/>
</dbReference>
<evidence type="ECO:0000256" key="7">
    <source>
        <dbReference type="ARBA" id="ARBA00023239"/>
    </source>
</evidence>
<dbReference type="PANTHER" id="PTHR33254">
    <property type="entry name" value="4-HYDROXY-4-METHYL-2-OXOGLUTARATE ALDOLASE 3-RELATED"/>
    <property type="match status" value="1"/>
</dbReference>
<dbReference type="GO" id="GO:0042537">
    <property type="term" value="P:benzene-containing compound metabolic process"/>
    <property type="evidence" value="ECO:0007669"/>
    <property type="project" value="UniProtKB-ARBA"/>
</dbReference>
<name>A0A327MJY7_PSEFL</name>
<dbReference type="InterPro" id="IPR005493">
    <property type="entry name" value="RraA/RraA-like"/>
</dbReference>
<feature type="binding site" evidence="10">
    <location>
        <position position="123"/>
    </location>
    <ligand>
        <name>substrate</name>
    </ligand>
</feature>
<feature type="binding site" evidence="10">
    <location>
        <position position="124"/>
    </location>
    <ligand>
        <name>Mg(2+)</name>
        <dbReference type="ChEBI" id="CHEBI:18420"/>
    </ligand>
</feature>
<dbReference type="Proteomes" id="UP000249493">
    <property type="component" value="Unassembled WGS sequence"/>
</dbReference>
<dbReference type="GO" id="GO:0072329">
    <property type="term" value="P:monocarboxylic acid catabolic process"/>
    <property type="evidence" value="ECO:0007669"/>
    <property type="project" value="UniProtKB-ARBA"/>
</dbReference>
<gene>
    <name evidence="11" type="primary">ligK</name>
    <name evidence="11" type="ORF">DOZ80_28880</name>
</gene>
<dbReference type="InterPro" id="IPR036704">
    <property type="entry name" value="RraA/RraA-like_sf"/>
</dbReference>
<protein>
    <recommendedName>
        <fullName evidence="4">4-hydroxy-4-methyl-2-oxoglutarate aldolase</fullName>
        <ecNumber evidence="4">4.1.3.17</ecNumber>
    </recommendedName>
</protein>
<dbReference type="InterPro" id="IPR014165">
    <property type="entry name" value="LigK_PcmE"/>
</dbReference>
<dbReference type="EC" id="4.1.3.17" evidence="4"/>
<evidence type="ECO:0000313" key="11">
    <source>
        <dbReference type="EMBL" id="RAI63117.1"/>
    </source>
</evidence>
<dbReference type="FunFam" id="3.50.30.40:FF:000002">
    <property type="entry name" value="4-carboxy-4-hydroxy-2-oxoadipate aldolase/oxaloacetate decarboxylase"/>
    <property type="match status" value="1"/>
</dbReference>
<dbReference type="CDD" id="cd16841">
    <property type="entry name" value="RraA_family"/>
    <property type="match status" value="1"/>
</dbReference>
<evidence type="ECO:0000256" key="1">
    <source>
        <dbReference type="ARBA" id="ARBA00001342"/>
    </source>
</evidence>
<dbReference type="SUPFAM" id="SSF89562">
    <property type="entry name" value="RraA-like"/>
    <property type="match status" value="1"/>
</dbReference>
<dbReference type="PANTHER" id="PTHR33254:SF16">
    <property type="entry name" value="BLR3842 PROTEIN"/>
    <property type="match status" value="1"/>
</dbReference>
<evidence type="ECO:0000256" key="5">
    <source>
        <dbReference type="ARBA" id="ARBA00022723"/>
    </source>
</evidence>
<evidence type="ECO:0000256" key="10">
    <source>
        <dbReference type="PIRSR" id="PIRSR605493-1"/>
    </source>
</evidence>
<comment type="catalytic activity">
    <reaction evidence="1">
        <text>4-hydroxy-4-methyl-2-oxoglutarate = 2 pyruvate</text>
        <dbReference type="Rhea" id="RHEA:22748"/>
        <dbReference type="ChEBI" id="CHEBI:15361"/>
        <dbReference type="ChEBI" id="CHEBI:58276"/>
        <dbReference type="EC" id="4.1.3.17"/>
    </reaction>
</comment>
<evidence type="ECO:0000256" key="8">
    <source>
        <dbReference type="ARBA" id="ARBA00051467"/>
    </source>
</evidence>
<evidence type="ECO:0000256" key="9">
    <source>
        <dbReference type="ARBA" id="ARBA00061585"/>
    </source>
</evidence>
<keyword evidence="5 10" id="KW-0479">Metal-binding</keyword>
<proteinExistence type="inferred from homology"/>
<comment type="catalytic activity">
    <reaction evidence="8">
        <text>2-hydroxy-4-oxobutane-1,2,4-tricarboxylate = oxaloacetate + pyruvate</text>
        <dbReference type="Rhea" id="RHEA:28935"/>
        <dbReference type="ChEBI" id="CHEBI:15361"/>
        <dbReference type="ChEBI" id="CHEBI:16452"/>
        <dbReference type="ChEBI" id="CHEBI:58075"/>
        <dbReference type="EC" id="4.1.3.17"/>
    </reaction>
</comment>
<evidence type="ECO:0000256" key="3">
    <source>
        <dbReference type="ARBA" id="ARBA00011643"/>
    </source>
</evidence>
<accession>A0A327MJY7</accession>
<reference evidence="11 12" key="1">
    <citation type="submission" date="2018-06" db="EMBL/GenBank/DDBJ databases">
        <authorList>
            <person name="Zhirakovskaya E."/>
        </authorList>
    </citation>
    <scope>NUCLEOTIDE SEQUENCE [LARGE SCALE GENOMIC DNA]</scope>
    <source>
        <strain evidence="11 12">LY3</strain>
    </source>
</reference>
<comment type="similarity">
    <text evidence="9">Belongs to the LigK/PcmE family.</text>
</comment>
<keyword evidence="6 10" id="KW-0460">Magnesium</keyword>
<sequence length="238" mass="25322">MSELIGKTGVVVRNIARAEQALVDELGRFGVATIHESQGRKGLLTSSITPIQRGTAISGSAVTVLVAPGDNWMFHVAVEQCRPGDILVVAPSSPCTDGYFGDLLATSLKAHGVRALVIDAGVRDTHTLREMGFPVWSRAISAQGTIKETLGSVNLPLVCGGQLVNPGDVVVADDDGVVIVRRGEVAQVVEASRARADLEEQKALRLAKGELGLDIYNMRQRLAEKGLRYVDSLDELGD</sequence>
<dbReference type="GO" id="GO:0046872">
    <property type="term" value="F:metal ion binding"/>
    <property type="evidence" value="ECO:0007669"/>
    <property type="project" value="UniProtKB-KW"/>
</dbReference>